<evidence type="ECO:0000256" key="1">
    <source>
        <dbReference type="SAM" id="MobiDB-lite"/>
    </source>
</evidence>
<reference evidence="2" key="2">
    <citation type="submission" date="2023-06" db="EMBL/GenBank/DDBJ databases">
        <authorList>
            <consortium name="Lawrence Berkeley National Laboratory"/>
            <person name="Mondo S.J."/>
            <person name="Hensen N."/>
            <person name="Bonometti L."/>
            <person name="Westerberg I."/>
            <person name="Brannstrom I.O."/>
            <person name="Guillou S."/>
            <person name="Cros-Aarteil S."/>
            <person name="Calhoun S."/>
            <person name="Haridas S."/>
            <person name="Kuo A."/>
            <person name="Pangilinan J."/>
            <person name="Riley R."/>
            <person name="Labutti K."/>
            <person name="Andreopoulos B."/>
            <person name="Lipzen A."/>
            <person name="Chen C."/>
            <person name="Yanf M."/>
            <person name="Daum C."/>
            <person name="Ng V."/>
            <person name="Clum A."/>
            <person name="Steindorff A."/>
            <person name="Ohm R."/>
            <person name="Martin F."/>
            <person name="Silar P."/>
            <person name="Natvig D."/>
            <person name="Lalanne C."/>
            <person name="Gautier V."/>
            <person name="Ament-Velasquez S.L."/>
            <person name="Kruys A."/>
            <person name="Hutchinson M.I."/>
            <person name="Powell A.J."/>
            <person name="Barry K."/>
            <person name="Miller A.N."/>
            <person name="Grigoriev I.V."/>
            <person name="Debuchy R."/>
            <person name="Gladieux P."/>
            <person name="Thoren M.H."/>
            <person name="Johannesson H."/>
        </authorList>
    </citation>
    <scope>NUCLEOTIDE SEQUENCE</scope>
    <source>
        <strain evidence="2">CBS 333.67</strain>
    </source>
</reference>
<dbReference type="EMBL" id="JAUDZG010000006">
    <property type="protein sequence ID" value="KAK3302841.1"/>
    <property type="molecule type" value="Genomic_DNA"/>
</dbReference>
<evidence type="ECO:0000313" key="2">
    <source>
        <dbReference type="EMBL" id="KAK3302841.1"/>
    </source>
</evidence>
<evidence type="ECO:0000313" key="3">
    <source>
        <dbReference type="Proteomes" id="UP001273166"/>
    </source>
</evidence>
<sequence>MTVAGALTRLPPTELNFAKTHGILFSGKQNDDLESTTGRFLALLDNHIDRSARRWLEPGYYIDIANICALNGYGGENIPIASALKITSSQPNAESESQDQPMQEGTTPRATAVASIDDAVDGARRGLSR</sequence>
<dbReference type="Proteomes" id="UP001273166">
    <property type="component" value="Unassembled WGS sequence"/>
</dbReference>
<dbReference type="GeneID" id="87889855"/>
<proteinExistence type="predicted"/>
<organism evidence="2 3">
    <name type="scientific">Chaetomium strumarium</name>
    <dbReference type="NCBI Taxonomy" id="1170767"/>
    <lineage>
        <taxon>Eukaryota</taxon>
        <taxon>Fungi</taxon>
        <taxon>Dikarya</taxon>
        <taxon>Ascomycota</taxon>
        <taxon>Pezizomycotina</taxon>
        <taxon>Sordariomycetes</taxon>
        <taxon>Sordariomycetidae</taxon>
        <taxon>Sordariales</taxon>
        <taxon>Chaetomiaceae</taxon>
        <taxon>Chaetomium</taxon>
    </lineage>
</organism>
<accession>A0AAJ0GMR3</accession>
<keyword evidence="3" id="KW-1185">Reference proteome</keyword>
<gene>
    <name evidence="2" type="ORF">B0T15DRAFT_576313</name>
</gene>
<dbReference type="AlphaFoldDB" id="A0AAJ0GMR3"/>
<dbReference type="RefSeq" id="XP_062718621.1">
    <property type="nucleotide sequence ID" value="XM_062871026.1"/>
</dbReference>
<reference evidence="2" key="1">
    <citation type="journal article" date="2023" name="Mol. Phylogenet. Evol.">
        <title>Genome-scale phylogeny and comparative genomics of the fungal order Sordariales.</title>
        <authorList>
            <person name="Hensen N."/>
            <person name="Bonometti L."/>
            <person name="Westerberg I."/>
            <person name="Brannstrom I.O."/>
            <person name="Guillou S."/>
            <person name="Cros-Aarteil S."/>
            <person name="Calhoun S."/>
            <person name="Haridas S."/>
            <person name="Kuo A."/>
            <person name="Mondo S."/>
            <person name="Pangilinan J."/>
            <person name="Riley R."/>
            <person name="LaButti K."/>
            <person name="Andreopoulos B."/>
            <person name="Lipzen A."/>
            <person name="Chen C."/>
            <person name="Yan M."/>
            <person name="Daum C."/>
            <person name="Ng V."/>
            <person name="Clum A."/>
            <person name="Steindorff A."/>
            <person name="Ohm R.A."/>
            <person name="Martin F."/>
            <person name="Silar P."/>
            <person name="Natvig D.O."/>
            <person name="Lalanne C."/>
            <person name="Gautier V."/>
            <person name="Ament-Velasquez S.L."/>
            <person name="Kruys A."/>
            <person name="Hutchinson M.I."/>
            <person name="Powell A.J."/>
            <person name="Barry K."/>
            <person name="Miller A.N."/>
            <person name="Grigoriev I.V."/>
            <person name="Debuchy R."/>
            <person name="Gladieux P."/>
            <person name="Hiltunen Thoren M."/>
            <person name="Johannesson H."/>
        </authorList>
    </citation>
    <scope>NUCLEOTIDE SEQUENCE</scope>
    <source>
        <strain evidence="2">CBS 333.67</strain>
    </source>
</reference>
<protein>
    <submittedName>
        <fullName evidence="2">Uncharacterized protein</fullName>
    </submittedName>
</protein>
<comment type="caution">
    <text evidence="2">The sequence shown here is derived from an EMBL/GenBank/DDBJ whole genome shotgun (WGS) entry which is preliminary data.</text>
</comment>
<name>A0AAJ0GMR3_9PEZI</name>
<feature type="region of interest" description="Disordered" evidence="1">
    <location>
        <begin position="88"/>
        <end position="129"/>
    </location>
</feature>
<feature type="compositionally biased region" description="Polar residues" evidence="1">
    <location>
        <begin position="88"/>
        <end position="109"/>
    </location>
</feature>